<evidence type="ECO:0000256" key="6">
    <source>
        <dbReference type="ARBA" id="ARBA00022840"/>
    </source>
</evidence>
<reference evidence="11" key="1">
    <citation type="journal article" date="2021" name="PeerJ">
        <title>Extensive microbial diversity within the chicken gut microbiome revealed by metagenomics and culture.</title>
        <authorList>
            <person name="Gilroy R."/>
            <person name="Ravi A."/>
            <person name="Getino M."/>
            <person name="Pursley I."/>
            <person name="Horton D.L."/>
            <person name="Alikhan N.F."/>
            <person name="Baker D."/>
            <person name="Gharbi K."/>
            <person name="Hall N."/>
            <person name="Watson M."/>
            <person name="Adriaenssens E.M."/>
            <person name="Foster-Nyarko E."/>
            <person name="Jarju S."/>
            <person name="Secka A."/>
            <person name="Antonio M."/>
            <person name="Oren A."/>
            <person name="Chaudhuri R.R."/>
            <person name="La Ragione R."/>
            <person name="Hildebrand F."/>
            <person name="Pallen M.J."/>
        </authorList>
    </citation>
    <scope>NUCLEOTIDE SEQUENCE</scope>
    <source>
        <strain evidence="11">ChiW19-954</strain>
    </source>
</reference>
<evidence type="ECO:0000259" key="10">
    <source>
        <dbReference type="PROSITE" id="PS50011"/>
    </source>
</evidence>
<dbReference type="PROSITE" id="PS50011">
    <property type="entry name" value="PROTEIN_KINASE_DOM"/>
    <property type="match status" value="1"/>
</dbReference>
<proteinExistence type="predicted"/>
<feature type="domain" description="Protein kinase" evidence="10">
    <location>
        <begin position="12"/>
        <end position="104"/>
    </location>
</feature>
<dbReference type="EMBL" id="DWWO01000107">
    <property type="protein sequence ID" value="HJC34661.1"/>
    <property type="molecule type" value="Genomic_DNA"/>
</dbReference>
<feature type="non-terminal residue" evidence="11">
    <location>
        <position position="104"/>
    </location>
</feature>
<dbReference type="Gene3D" id="3.30.200.20">
    <property type="entry name" value="Phosphorylase Kinase, domain 1"/>
    <property type="match status" value="1"/>
</dbReference>
<dbReference type="PANTHER" id="PTHR43289">
    <property type="entry name" value="MITOGEN-ACTIVATED PROTEIN KINASE KINASE KINASE 20-RELATED"/>
    <property type="match status" value="1"/>
</dbReference>
<dbReference type="GO" id="GO:0005524">
    <property type="term" value="F:ATP binding"/>
    <property type="evidence" value="ECO:0007669"/>
    <property type="project" value="UniProtKB-UniRule"/>
</dbReference>
<evidence type="ECO:0000313" key="11">
    <source>
        <dbReference type="EMBL" id="HJC34661.1"/>
    </source>
</evidence>
<evidence type="ECO:0000256" key="3">
    <source>
        <dbReference type="ARBA" id="ARBA00022679"/>
    </source>
</evidence>
<dbReference type="Proteomes" id="UP000823890">
    <property type="component" value="Unassembled WGS sequence"/>
</dbReference>
<keyword evidence="5 11" id="KW-0418">Kinase</keyword>
<dbReference type="PROSITE" id="PS00107">
    <property type="entry name" value="PROTEIN_KINASE_ATP"/>
    <property type="match status" value="1"/>
</dbReference>
<reference evidence="11" key="2">
    <citation type="submission" date="2021-04" db="EMBL/GenBank/DDBJ databases">
        <authorList>
            <person name="Gilroy R."/>
        </authorList>
    </citation>
    <scope>NUCLEOTIDE SEQUENCE</scope>
    <source>
        <strain evidence="11">ChiW19-954</strain>
    </source>
</reference>
<dbReference type="FunFam" id="3.30.200.20:FF:000035">
    <property type="entry name" value="Serine/threonine protein kinase Stk1"/>
    <property type="match status" value="1"/>
</dbReference>
<dbReference type="GO" id="GO:0004674">
    <property type="term" value="F:protein serine/threonine kinase activity"/>
    <property type="evidence" value="ECO:0007669"/>
    <property type="project" value="UniProtKB-KW"/>
</dbReference>
<dbReference type="InterPro" id="IPR000719">
    <property type="entry name" value="Prot_kinase_dom"/>
</dbReference>
<evidence type="ECO:0000256" key="5">
    <source>
        <dbReference type="ARBA" id="ARBA00022777"/>
    </source>
</evidence>
<comment type="catalytic activity">
    <reaction evidence="7">
        <text>L-threonyl-[protein] + ATP = O-phospho-L-threonyl-[protein] + ADP + H(+)</text>
        <dbReference type="Rhea" id="RHEA:46608"/>
        <dbReference type="Rhea" id="RHEA-COMP:11060"/>
        <dbReference type="Rhea" id="RHEA-COMP:11605"/>
        <dbReference type="ChEBI" id="CHEBI:15378"/>
        <dbReference type="ChEBI" id="CHEBI:30013"/>
        <dbReference type="ChEBI" id="CHEBI:30616"/>
        <dbReference type="ChEBI" id="CHEBI:61977"/>
        <dbReference type="ChEBI" id="CHEBI:456216"/>
        <dbReference type="EC" id="2.7.11.1"/>
    </reaction>
</comment>
<dbReference type="PANTHER" id="PTHR43289:SF34">
    <property type="entry name" value="SERINE_THREONINE-PROTEIN KINASE YBDM-RELATED"/>
    <property type="match status" value="1"/>
</dbReference>
<dbReference type="EC" id="2.7.11.1" evidence="1"/>
<feature type="binding site" evidence="9">
    <location>
        <position position="41"/>
    </location>
    <ligand>
        <name>ATP</name>
        <dbReference type="ChEBI" id="CHEBI:30616"/>
    </ligand>
</feature>
<evidence type="ECO:0000256" key="2">
    <source>
        <dbReference type="ARBA" id="ARBA00022527"/>
    </source>
</evidence>
<evidence type="ECO:0000313" key="12">
    <source>
        <dbReference type="Proteomes" id="UP000823890"/>
    </source>
</evidence>
<dbReference type="SUPFAM" id="SSF56112">
    <property type="entry name" value="Protein kinase-like (PK-like)"/>
    <property type="match status" value="1"/>
</dbReference>
<dbReference type="Pfam" id="PF00069">
    <property type="entry name" value="Pkinase"/>
    <property type="match status" value="1"/>
</dbReference>
<protein>
    <recommendedName>
        <fullName evidence="1">non-specific serine/threonine protein kinase</fullName>
        <ecNumber evidence="1">2.7.11.1</ecNumber>
    </recommendedName>
</protein>
<keyword evidence="3" id="KW-0808">Transferase</keyword>
<dbReference type="InterPro" id="IPR011009">
    <property type="entry name" value="Kinase-like_dom_sf"/>
</dbReference>
<dbReference type="AlphaFoldDB" id="A0A9D2NNI6"/>
<keyword evidence="2" id="KW-0723">Serine/threonine-protein kinase</keyword>
<accession>A0A9D2NNI6</accession>
<evidence type="ECO:0000256" key="9">
    <source>
        <dbReference type="PROSITE-ProRule" id="PRU10141"/>
    </source>
</evidence>
<evidence type="ECO:0000256" key="1">
    <source>
        <dbReference type="ARBA" id="ARBA00012513"/>
    </source>
</evidence>
<keyword evidence="4 9" id="KW-0547">Nucleotide-binding</keyword>
<evidence type="ECO:0000256" key="8">
    <source>
        <dbReference type="ARBA" id="ARBA00048679"/>
    </source>
</evidence>
<name>A0A9D2NNI6_9FIRM</name>
<dbReference type="InterPro" id="IPR017441">
    <property type="entry name" value="Protein_kinase_ATP_BS"/>
</dbReference>
<evidence type="ECO:0000256" key="4">
    <source>
        <dbReference type="ARBA" id="ARBA00022741"/>
    </source>
</evidence>
<gene>
    <name evidence="11" type="ORF">H9758_08745</name>
</gene>
<keyword evidence="6 9" id="KW-0067">ATP-binding</keyword>
<evidence type="ECO:0000256" key="7">
    <source>
        <dbReference type="ARBA" id="ARBA00047899"/>
    </source>
</evidence>
<comment type="caution">
    <text evidence="11">The sequence shown here is derived from an EMBL/GenBank/DDBJ whole genome shotgun (WGS) entry which is preliminary data.</text>
</comment>
<organism evidence="11 12">
    <name type="scientific">Candidatus Mediterraneibacter faecipullorum</name>
    <dbReference type="NCBI Taxonomy" id="2838670"/>
    <lineage>
        <taxon>Bacteria</taxon>
        <taxon>Bacillati</taxon>
        <taxon>Bacillota</taxon>
        <taxon>Clostridia</taxon>
        <taxon>Lachnospirales</taxon>
        <taxon>Lachnospiraceae</taxon>
        <taxon>Mediterraneibacter</taxon>
    </lineage>
</organism>
<comment type="catalytic activity">
    <reaction evidence="8">
        <text>L-seryl-[protein] + ATP = O-phospho-L-seryl-[protein] + ADP + H(+)</text>
        <dbReference type="Rhea" id="RHEA:17989"/>
        <dbReference type="Rhea" id="RHEA-COMP:9863"/>
        <dbReference type="Rhea" id="RHEA-COMP:11604"/>
        <dbReference type="ChEBI" id="CHEBI:15378"/>
        <dbReference type="ChEBI" id="CHEBI:29999"/>
        <dbReference type="ChEBI" id="CHEBI:30616"/>
        <dbReference type="ChEBI" id="CHEBI:83421"/>
        <dbReference type="ChEBI" id="CHEBI:456216"/>
        <dbReference type="EC" id="2.7.11.1"/>
    </reaction>
</comment>
<sequence>MIKEGVFLGKRYEILGRIGSGGMADVYKGKDHKLNRYVAIKVLKSDYRSDQVFIQKFLSEAQAAAGLMHPNVVNVYDVGQDRGLYYMVMELVEGITLKDYIQKK</sequence>